<feature type="region of interest" description="Disordered" evidence="7">
    <location>
        <begin position="714"/>
        <end position="815"/>
    </location>
</feature>
<organism evidence="9 10">
    <name type="scientific">Cafeteria roenbergensis</name>
    <name type="common">Marine flagellate</name>
    <dbReference type="NCBI Taxonomy" id="33653"/>
    <lineage>
        <taxon>Eukaryota</taxon>
        <taxon>Sar</taxon>
        <taxon>Stramenopiles</taxon>
        <taxon>Bigyra</taxon>
        <taxon>Opalozoa</taxon>
        <taxon>Bicosoecida</taxon>
        <taxon>Cafeteriaceae</taxon>
        <taxon>Cafeteria</taxon>
    </lineage>
</organism>
<dbReference type="NCBIfam" id="NF037959">
    <property type="entry name" value="MFS_SpdSyn"/>
    <property type="match status" value="1"/>
</dbReference>
<name>A0A5A8CBQ4_CAFRO</name>
<proteinExistence type="inferred from homology"/>
<keyword evidence="3 6" id="KW-0620">Polyamine biosynthesis</keyword>
<dbReference type="EMBL" id="VLTN01000043">
    <property type="protein sequence ID" value="KAA0149450.1"/>
    <property type="molecule type" value="Genomic_DNA"/>
</dbReference>
<dbReference type="Gene3D" id="3.40.50.150">
    <property type="entry name" value="Vaccinia Virus protein VP39"/>
    <property type="match status" value="1"/>
</dbReference>
<sequence length="909" mass="94799">MAAASAAAPDSEVVMTSGFWFREEVTEDMSVTMRLKNITFDAKSEFQRAQIVETAPFGKTLVLDGKSQSAKFDEPVYHESLVHPALLMHPNPKSVYIGGGGEGATAREILRHKTVEKCVMVDIDEVVCNICKEQMPEWGAGAWDDARFEVHFEDAKAYLEKDERKYDVIIMDIADPIEAGPGIVLYTQEFYKFAVTKLNPGGILVTQSGPGSVLNADECFACINQTLRTVFDFVVPYTSDVPSFGSNWAFNMAFNKDSDIGAKLEAAAGASPSAKMLSAMTPAVFDDAIAARGLTGDLKFLDGISAAGIFGVPRPVRDTIEAETRVMTVANPPSSHRRVQTRASTLLDAMRAFQSAAPAASSMAPNGGNYPCLCDLLDAGLRTTVRLHLEEPSVGSRHMHPCLRPECGCMGVFYTCFGGGSAELCVTVGLEEAAGPAAGVSASALLHSSPSSPPLASSLPLACPPRAAGAGSGDAALCSASESQSRRAARQAFALAPPSLGLFHNACGQDGVASSHKPIKPLRSAFDAEAGVWRVWIRPKATTGSHLAQVRVQWGANVVMSGGFEVRTKPHKWVLLQRVPSHWDVAAVEAFVARCDPSSTSPIITLVRPSAPPAGAPADAGMPHAFVQLRDRSAAHDMMKGFRALCASSASSSSSSSSSGAAAGGACDGVVASFLAGLSRAVAEDPSLTSLPVPVPSLACPAFVQVPADDTASTVSVRSVSGGASSPPERASKRGRDCDDLDGDEQPEQEQEPELASCGASSVGGSHCSASSRPASKRARPASPLGLSSASQVDWDSASVGSSSRSSALASTHGTGRCTSAAEDAMSFQSLPAPVLPLSAPRWRVGGAYLAAPSLIQRSVSLATCDEDCDEGVLERPPTDDCAVSFGCHDGALHCCGGHDDASLLGLLA</sequence>
<dbReference type="AlphaFoldDB" id="A0A5A8CBQ4"/>
<feature type="active site" description="Proton acceptor" evidence="6">
    <location>
        <position position="172"/>
    </location>
</feature>
<comment type="caution">
    <text evidence="9">The sequence shown here is derived from an EMBL/GenBank/DDBJ whole genome shotgun (WGS) entry which is preliminary data.</text>
</comment>
<dbReference type="HAMAP" id="MF_00198">
    <property type="entry name" value="Spermidine_synth"/>
    <property type="match status" value="1"/>
</dbReference>
<dbReference type="Proteomes" id="UP000323011">
    <property type="component" value="Unassembled WGS sequence"/>
</dbReference>
<evidence type="ECO:0000313" key="10">
    <source>
        <dbReference type="Proteomes" id="UP000323011"/>
    </source>
</evidence>
<feature type="compositionally biased region" description="Low complexity" evidence="7">
    <location>
        <begin position="754"/>
        <end position="774"/>
    </location>
</feature>
<dbReference type="FunFam" id="3.40.50.150:FF:000088">
    <property type="entry name" value="Polyamine aminopropyltransferase"/>
    <property type="match status" value="1"/>
</dbReference>
<evidence type="ECO:0000256" key="7">
    <source>
        <dbReference type="SAM" id="MobiDB-lite"/>
    </source>
</evidence>
<evidence type="ECO:0000256" key="5">
    <source>
        <dbReference type="ARBA" id="ARBA00049721"/>
    </source>
</evidence>
<feature type="compositionally biased region" description="Low complexity" evidence="7">
    <location>
        <begin position="797"/>
        <end position="811"/>
    </location>
</feature>
<reference evidence="9 10" key="1">
    <citation type="submission" date="2019-07" db="EMBL/GenBank/DDBJ databases">
        <title>Genomes of Cafeteria roenbergensis.</title>
        <authorList>
            <person name="Fischer M.G."/>
            <person name="Hackl T."/>
            <person name="Roman M."/>
        </authorList>
    </citation>
    <scope>NUCLEOTIDE SEQUENCE [LARGE SCALE GENOMIC DNA]</scope>
    <source>
        <strain evidence="9 10">BVI</strain>
    </source>
</reference>
<dbReference type="Pfam" id="PF17284">
    <property type="entry name" value="Spermine_synt_N"/>
    <property type="match status" value="1"/>
</dbReference>
<evidence type="ECO:0000256" key="1">
    <source>
        <dbReference type="ARBA" id="ARBA00007867"/>
    </source>
</evidence>
<dbReference type="Gene3D" id="2.30.140.10">
    <property type="entry name" value="Spermidine synthase, tetramerisation domain"/>
    <property type="match status" value="1"/>
</dbReference>
<accession>A0A5A8CBQ4</accession>
<dbReference type="InterPro" id="IPR030374">
    <property type="entry name" value="PABS"/>
</dbReference>
<keyword evidence="2 6" id="KW-0808">Transferase</keyword>
<dbReference type="SUPFAM" id="SSF53335">
    <property type="entry name" value="S-adenosyl-L-methionine-dependent methyltransferases"/>
    <property type="match status" value="1"/>
</dbReference>
<evidence type="ECO:0000256" key="4">
    <source>
        <dbReference type="ARBA" id="ARBA00048874"/>
    </source>
</evidence>
<evidence type="ECO:0000313" key="9">
    <source>
        <dbReference type="EMBL" id="KAA0149450.1"/>
    </source>
</evidence>
<dbReference type="PANTHER" id="PTHR43317:SF1">
    <property type="entry name" value="THERMOSPERMINE SYNTHASE ACAULIS5"/>
    <property type="match status" value="1"/>
</dbReference>
<feature type="compositionally biased region" description="Acidic residues" evidence="7">
    <location>
        <begin position="739"/>
        <end position="753"/>
    </location>
</feature>
<dbReference type="InterPro" id="IPR029063">
    <property type="entry name" value="SAM-dependent_MTases_sf"/>
</dbReference>
<dbReference type="InterPro" id="IPR001045">
    <property type="entry name" value="Spermi_synthase"/>
</dbReference>
<dbReference type="CDD" id="cd02440">
    <property type="entry name" value="AdoMet_MTases"/>
    <property type="match status" value="1"/>
</dbReference>
<dbReference type="PROSITE" id="PS51006">
    <property type="entry name" value="PABS_2"/>
    <property type="match status" value="1"/>
</dbReference>
<feature type="domain" description="PABS" evidence="8">
    <location>
        <begin position="18"/>
        <end position="255"/>
    </location>
</feature>
<comment type="similarity">
    <text evidence="1">Belongs to the spermidine/spermine synthase family.</text>
</comment>
<dbReference type="Pfam" id="PF01564">
    <property type="entry name" value="Spermine_synth"/>
    <property type="match status" value="1"/>
</dbReference>
<dbReference type="GO" id="GO:0010487">
    <property type="term" value="F:thermospermine synthase activity"/>
    <property type="evidence" value="ECO:0007669"/>
    <property type="project" value="UniProtKB-EC"/>
</dbReference>
<comment type="catalytic activity">
    <reaction evidence="4">
        <text>S-adenosyl 3-(methylsulfanyl)propylamine + spermidine = thermospermine + S-methyl-5'-thioadenosine + H(+)</text>
        <dbReference type="Rhea" id="RHEA:30515"/>
        <dbReference type="ChEBI" id="CHEBI:15378"/>
        <dbReference type="ChEBI" id="CHEBI:17509"/>
        <dbReference type="ChEBI" id="CHEBI:57443"/>
        <dbReference type="ChEBI" id="CHEBI:57834"/>
        <dbReference type="ChEBI" id="CHEBI:59903"/>
        <dbReference type="EC" id="2.5.1.79"/>
    </reaction>
</comment>
<evidence type="ECO:0000256" key="6">
    <source>
        <dbReference type="PROSITE-ProRule" id="PRU00354"/>
    </source>
</evidence>
<evidence type="ECO:0000256" key="3">
    <source>
        <dbReference type="ARBA" id="ARBA00023115"/>
    </source>
</evidence>
<protein>
    <recommendedName>
        <fullName evidence="5">thermospermine synthase</fullName>
        <ecNumber evidence="5">2.5.1.79</ecNumber>
    </recommendedName>
</protein>
<dbReference type="PANTHER" id="PTHR43317">
    <property type="entry name" value="THERMOSPERMINE SYNTHASE ACAULIS5"/>
    <property type="match status" value="1"/>
</dbReference>
<dbReference type="GO" id="GO:0006596">
    <property type="term" value="P:polyamine biosynthetic process"/>
    <property type="evidence" value="ECO:0007669"/>
    <property type="project" value="UniProtKB-UniRule"/>
</dbReference>
<gene>
    <name evidence="9" type="ORF">FNF29_06003</name>
</gene>
<evidence type="ECO:0000259" key="8">
    <source>
        <dbReference type="PROSITE" id="PS51006"/>
    </source>
</evidence>
<feature type="compositionally biased region" description="Low complexity" evidence="7">
    <location>
        <begin position="714"/>
        <end position="726"/>
    </location>
</feature>
<dbReference type="EC" id="2.5.1.79" evidence="5"/>
<keyword evidence="10" id="KW-1185">Reference proteome</keyword>
<dbReference type="InterPro" id="IPR035246">
    <property type="entry name" value="Spermidine_synt_N"/>
</dbReference>
<dbReference type="InterPro" id="IPR037163">
    <property type="entry name" value="Spermidine_synt_N_sf"/>
</dbReference>
<evidence type="ECO:0000256" key="2">
    <source>
        <dbReference type="ARBA" id="ARBA00022679"/>
    </source>
</evidence>